<feature type="compositionally biased region" description="Basic and acidic residues" evidence="7">
    <location>
        <begin position="235"/>
        <end position="272"/>
    </location>
</feature>
<dbReference type="PROSITE" id="PS50102">
    <property type="entry name" value="RRM"/>
    <property type="match status" value="2"/>
</dbReference>
<feature type="compositionally biased region" description="Basic and acidic residues" evidence="7">
    <location>
        <begin position="104"/>
        <end position="118"/>
    </location>
</feature>
<dbReference type="GO" id="GO:0005737">
    <property type="term" value="C:cytoplasm"/>
    <property type="evidence" value="ECO:0007669"/>
    <property type="project" value="TreeGrafter"/>
</dbReference>
<feature type="domain" description="RRM" evidence="8">
    <location>
        <begin position="32"/>
        <end position="107"/>
    </location>
</feature>
<dbReference type="InterPro" id="IPR000504">
    <property type="entry name" value="RRM_dom"/>
</dbReference>
<dbReference type="SMART" id="SM00360">
    <property type="entry name" value="RRM"/>
    <property type="match status" value="2"/>
</dbReference>
<evidence type="ECO:0000256" key="2">
    <source>
        <dbReference type="ARBA" id="ARBA00022664"/>
    </source>
</evidence>
<dbReference type="Proteomes" id="UP000053864">
    <property type="component" value="Unassembled WGS sequence"/>
</dbReference>
<dbReference type="CDD" id="cd12599">
    <property type="entry name" value="RRM1_SF2_plant_like"/>
    <property type="match status" value="1"/>
</dbReference>
<dbReference type="EMBL" id="KI673559">
    <property type="protein sequence ID" value="ETL37536.1"/>
    <property type="molecule type" value="Genomic_DNA"/>
</dbReference>
<feature type="domain" description="RRM" evidence="8">
    <location>
        <begin position="131"/>
        <end position="206"/>
    </location>
</feature>
<feature type="non-terminal residue" evidence="9">
    <location>
        <position position="1"/>
    </location>
</feature>
<dbReference type="GO" id="GO:0005634">
    <property type="term" value="C:nucleus"/>
    <property type="evidence" value="ECO:0007669"/>
    <property type="project" value="UniProtKB-SubCell"/>
</dbReference>
<dbReference type="InterPro" id="IPR035979">
    <property type="entry name" value="RBD_domain_sf"/>
</dbReference>
<dbReference type="GO" id="GO:0006397">
    <property type="term" value="P:mRNA processing"/>
    <property type="evidence" value="ECO:0007669"/>
    <property type="project" value="UniProtKB-KW"/>
</dbReference>
<evidence type="ECO:0000313" key="9">
    <source>
        <dbReference type="EMBL" id="ETL37536.1"/>
    </source>
</evidence>
<gene>
    <name evidence="9" type="ORF">L916_10783</name>
</gene>
<evidence type="ECO:0000256" key="1">
    <source>
        <dbReference type="ARBA" id="ARBA00004123"/>
    </source>
</evidence>
<dbReference type="VEuPathDB" id="FungiDB:PPTG_13324"/>
<comment type="subcellular location">
    <subcellularLocation>
        <location evidence="1">Nucleus</location>
    </subcellularLocation>
</comment>
<feature type="compositionally biased region" description="Basic and acidic residues" evidence="7">
    <location>
        <begin position="280"/>
        <end position="319"/>
    </location>
</feature>
<keyword evidence="4 6" id="KW-0694">RNA-binding</keyword>
<feature type="region of interest" description="Disordered" evidence="7">
    <location>
        <begin position="104"/>
        <end position="125"/>
    </location>
</feature>
<evidence type="ECO:0000256" key="3">
    <source>
        <dbReference type="ARBA" id="ARBA00022737"/>
    </source>
</evidence>
<feature type="compositionally biased region" description="Basic residues" evidence="7">
    <location>
        <begin position="208"/>
        <end position="234"/>
    </location>
</feature>
<dbReference type="PANTHER" id="PTHR23003">
    <property type="entry name" value="RNA RECOGNITION MOTIF RRM DOMAIN CONTAINING PROTEIN"/>
    <property type="match status" value="1"/>
</dbReference>
<keyword evidence="5" id="KW-0539">Nucleus</keyword>
<reference evidence="9" key="1">
    <citation type="submission" date="2013-11" db="EMBL/GenBank/DDBJ databases">
        <title>The Genome Sequence of Phytophthora parasitica CJ05E6.</title>
        <authorList>
            <consortium name="The Broad Institute Genomics Platform"/>
            <person name="Russ C."/>
            <person name="Tyler B."/>
            <person name="Panabieres F."/>
            <person name="Shan W."/>
            <person name="Tripathy S."/>
            <person name="Grunwald N."/>
            <person name="Machado M."/>
            <person name="Johnson C.S."/>
            <person name="Arredondo F."/>
            <person name="Hong C."/>
            <person name="Coffey M."/>
            <person name="Young S.K."/>
            <person name="Zeng Q."/>
            <person name="Gargeya S."/>
            <person name="Fitzgerald M."/>
            <person name="Abouelleil A."/>
            <person name="Alvarado L."/>
            <person name="Chapman S.B."/>
            <person name="Gainer-Dewar J."/>
            <person name="Goldberg J."/>
            <person name="Griggs A."/>
            <person name="Gujja S."/>
            <person name="Hansen M."/>
            <person name="Howarth C."/>
            <person name="Imamovic A."/>
            <person name="Ireland A."/>
            <person name="Larimer J."/>
            <person name="McCowan C."/>
            <person name="Murphy C."/>
            <person name="Pearson M."/>
            <person name="Poon T.W."/>
            <person name="Priest M."/>
            <person name="Roberts A."/>
            <person name="Saif S."/>
            <person name="Shea T."/>
            <person name="Sykes S."/>
            <person name="Wortman J."/>
            <person name="Nusbaum C."/>
            <person name="Birren B."/>
        </authorList>
    </citation>
    <scope>NUCLEOTIDE SEQUENCE [LARGE SCALE GENOMIC DNA]</scope>
    <source>
        <strain evidence="9">CJ05E6</strain>
    </source>
</reference>
<keyword evidence="2" id="KW-0507">mRNA processing</keyword>
<dbReference type="CDD" id="cd12339">
    <property type="entry name" value="RRM2_SRSF1_4_like"/>
    <property type="match status" value="1"/>
</dbReference>
<feature type="region of interest" description="Disordered" evidence="7">
    <location>
        <begin position="196"/>
        <end position="319"/>
    </location>
</feature>
<dbReference type="GO" id="GO:0003729">
    <property type="term" value="F:mRNA binding"/>
    <property type="evidence" value="ECO:0007669"/>
    <property type="project" value="TreeGrafter"/>
</dbReference>
<dbReference type="Gene3D" id="3.30.70.330">
    <property type="match status" value="2"/>
</dbReference>
<evidence type="ECO:0000256" key="4">
    <source>
        <dbReference type="ARBA" id="ARBA00022884"/>
    </source>
</evidence>
<evidence type="ECO:0000259" key="8">
    <source>
        <dbReference type="PROSITE" id="PS50102"/>
    </source>
</evidence>
<organism evidence="9">
    <name type="scientific">Phytophthora nicotianae</name>
    <name type="common">Potato buckeye rot agent</name>
    <name type="synonym">Phytophthora parasitica</name>
    <dbReference type="NCBI Taxonomy" id="4792"/>
    <lineage>
        <taxon>Eukaryota</taxon>
        <taxon>Sar</taxon>
        <taxon>Stramenopiles</taxon>
        <taxon>Oomycota</taxon>
        <taxon>Peronosporomycetes</taxon>
        <taxon>Peronosporales</taxon>
        <taxon>Peronosporaceae</taxon>
        <taxon>Phytophthora</taxon>
    </lineage>
</organism>
<feature type="compositionally biased region" description="Basic and acidic residues" evidence="7">
    <location>
        <begin position="196"/>
        <end position="206"/>
    </location>
</feature>
<sequence length="319" mass="36586">SDWREFRLLCSLIHSLSQAQVEFQIQRIMSGTRVYVGNLPMDIRTREVEDIFYKYGRIRDIDVKFPSRPPAFAFVDFEDARDAEDAIRGRDGYDYDGARLRVEPANGGRRESTRDRGSARYPRNIRGNGEFTVEVSNLPPRVSWQDLKDFMRKAGDVTFTEVDGRGGGVVEYSNKRDMKYAVEKLDDSEFRGRTENSYVRVRETGGRGRSKSRSKSRSRSRSRSARRSSKKRSRSRSEDAEGEKKAKRSASADKESEKEKEGDDKKQEDGKNQEAASANDVEKNVETEKEPKEEPKTEQEPKTEEDPTAEPEKEAAKEE</sequence>
<dbReference type="SUPFAM" id="SSF54928">
    <property type="entry name" value="RNA-binding domain, RBD"/>
    <property type="match status" value="1"/>
</dbReference>
<dbReference type="InterPro" id="IPR012677">
    <property type="entry name" value="Nucleotide-bd_a/b_plait_sf"/>
</dbReference>
<keyword evidence="3" id="KW-0677">Repeat</keyword>
<evidence type="ECO:0000256" key="5">
    <source>
        <dbReference type="ARBA" id="ARBA00023242"/>
    </source>
</evidence>
<dbReference type="InterPro" id="IPR050374">
    <property type="entry name" value="RRT5_SRSF_SR"/>
</dbReference>
<evidence type="ECO:0000256" key="6">
    <source>
        <dbReference type="PROSITE-ProRule" id="PRU00176"/>
    </source>
</evidence>
<dbReference type="PANTHER" id="PTHR23003:SF62">
    <property type="entry name" value="SERINE_ARGININE (SR)-TYPE SHUTTLING MRNA BINDING PROTEIN NPL3"/>
    <property type="match status" value="1"/>
</dbReference>
<accession>W2ITV1</accession>
<evidence type="ECO:0000256" key="7">
    <source>
        <dbReference type="SAM" id="MobiDB-lite"/>
    </source>
</evidence>
<protein>
    <recommendedName>
        <fullName evidence="8">RRM domain-containing protein</fullName>
    </recommendedName>
</protein>
<dbReference type="AlphaFoldDB" id="W2ITV1"/>
<proteinExistence type="predicted"/>
<dbReference type="Pfam" id="PF00076">
    <property type="entry name" value="RRM_1"/>
    <property type="match status" value="2"/>
</dbReference>
<name>W2ITV1_PHYNI</name>